<dbReference type="CDD" id="cd15482">
    <property type="entry name" value="Sialidase_non-viral"/>
    <property type="match status" value="1"/>
</dbReference>
<dbReference type="SUPFAM" id="SSF50939">
    <property type="entry name" value="Sialidases"/>
    <property type="match status" value="1"/>
</dbReference>
<evidence type="ECO:0000256" key="3">
    <source>
        <dbReference type="ARBA" id="ARBA00012733"/>
    </source>
</evidence>
<dbReference type="Gene3D" id="2.120.10.10">
    <property type="match status" value="1"/>
</dbReference>
<dbReference type="GO" id="GO:0005737">
    <property type="term" value="C:cytoplasm"/>
    <property type="evidence" value="ECO:0007669"/>
    <property type="project" value="TreeGrafter"/>
</dbReference>
<organism evidence="6 7">
    <name type="scientific">Oceaniferula marina</name>
    <dbReference type="NCBI Taxonomy" id="2748318"/>
    <lineage>
        <taxon>Bacteria</taxon>
        <taxon>Pseudomonadati</taxon>
        <taxon>Verrucomicrobiota</taxon>
        <taxon>Verrucomicrobiia</taxon>
        <taxon>Verrucomicrobiales</taxon>
        <taxon>Verrucomicrobiaceae</taxon>
        <taxon>Oceaniferula</taxon>
    </lineage>
</organism>
<dbReference type="PANTHER" id="PTHR10628">
    <property type="entry name" value="SIALIDASE"/>
    <property type="match status" value="1"/>
</dbReference>
<feature type="chain" id="PRO_5032474822" description="exo-alpha-sialidase" evidence="4">
    <location>
        <begin position="25"/>
        <end position="379"/>
    </location>
</feature>
<feature type="signal peptide" evidence="4">
    <location>
        <begin position="1"/>
        <end position="24"/>
    </location>
</feature>
<evidence type="ECO:0000256" key="1">
    <source>
        <dbReference type="ARBA" id="ARBA00000427"/>
    </source>
</evidence>
<dbReference type="Pfam" id="PF13088">
    <property type="entry name" value="BNR_2"/>
    <property type="match status" value="1"/>
</dbReference>
<evidence type="ECO:0000256" key="2">
    <source>
        <dbReference type="ARBA" id="ARBA00009348"/>
    </source>
</evidence>
<dbReference type="GO" id="GO:0009313">
    <property type="term" value="P:oligosaccharide catabolic process"/>
    <property type="evidence" value="ECO:0007669"/>
    <property type="project" value="TreeGrafter"/>
</dbReference>
<dbReference type="EMBL" id="JACBAZ010000003">
    <property type="protein sequence ID" value="NWK55629.1"/>
    <property type="molecule type" value="Genomic_DNA"/>
</dbReference>
<accession>A0A851GEM2</accession>
<name>A0A851GEM2_9BACT</name>
<dbReference type="InterPro" id="IPR036278">
    <property type="entry name" value="Sialidase_sf"/>
</dbReference>
<evidence type="ECO:0000313" key="6">
    <source>
        <dbReference type="EMBL" id="NWK55629.1"/>
    </source>
</evidence>
<dbReference type="EC" id="3.2.1.18" evidence="3"/>
<gene>
    <name evidence="6" type="ORF">HW115_08400</name>
</gene>
<dbReference type="PANTHER" id="PTHR10628:SF30">
    <property type="entry name" value="EXO-ALPHA-SIALIDASE"/>
    <property type="match status" value="1"/>
</dbReference>
<evidence type="ECO:0000256" key="4">
    <source>
        <dbReference type="SAM" id="SignalP"/>
    </source>
</evidence>
<evidence type="ECO:0000259" key="5">
    <source>
        <dbReference type="Pfam" id="PF13088"/>
    </source>
</evidence>
<evidence type="ECO:0000313" key="7">
    <source>
        <dbReference type="Proteomes" id="UP000557872"/>
    </source>
</evidence>
<comment type="catalytic activity">
    <reaction evidence="1">
        <text>Hydrolysis of alpha-(2-&gt;3)-, alpha-(2-&gt;6)-, alpha-(2-&gt;8)- glycosidic linkages of terminal sialic acid residues in oligosaccharides, glycoproteins, glycolipids, colominic acid and synthetic substrates.</text>
        <dbReference type="EC" id="3.2.1.18"/>
    </reaction>
</comment>
<comment type="caution">
    <text evidence="6">The sequence shown here is derived from an EMBL/GenBank/DDBJ whole genome shotgun (WGS) entry which is preliminary data.</text>
</comment>
<dbReference type="InterPro" id="IPR026856">
    <property type="entry name" value="Sialidase_fam"/>
</dbReference>
<dbReference type="GO" id="GO:0004308">
    <property type="term" value="F:exo-alpha-sialidase activity"/>
    <property type="evidence" value="ECO:0007669"/>
    <property type="project" value="UniProtKB-EC"/>
</dbReference>
<dbReference type="RefSeq" id="WP_178932176.1">
    <property type="nucleotide sequence ID" value="NZ_JACBAZ010000003.1"/>
</dbReference>
<keyword evidence="4" id="KW-0732">Signal</keyword>
<sequence>MKKRIQRLFAITALGVSLTTTHSAADDYQPVYPQYQEDETLVFRSGIVKYVDDLFIEEKDAYGVKQYRIPDLTKLPDGRLVATIVCRCSRSGDHSKSTSFFAVSEDEGKTWNKITFNTDYENMVARPATDFPMTERTQETQVVWYPAIKKFVAIYLTKSRVWFVTSADLKTWSKPVQAAINVPDAKGYWPSPTSLQIDQDGSLMFAITGSQKSDGSSFARLIWTKDLKGFEVSPSMPVKGNETAVVAISGGKYFVSTRISPQRINMTYERKSQRWSEALPFPAPHHWRCEVDLVNDGKFLYMATPLTRSRTQGRLYRSHDEGKSWKEVAKLSGDDHFGYSSLVVLKNGDIGILAERARLKSKTTPVNADIVFKRIKIDQ</sequence>
<feature type="domain" description="Sialidase" evidence="5">
    <location>
        <begin position="142"/>
        <end position="352"/>
    </location>
</feature>
<dbReference type="GO" id="GO:0016020">
    <property type="term" value="C:membrane"/>
    <property type="evidence" value="ECO:0007669"/>
    <property type="project" value="TreeGrafter"/>
</dbReference>
<proteinExistence type="inferred from homology"/>
<dbReference type="GO" id="GO:0006689">
    <property type="term" value="P:ganglioside catabolic process"/>
    <property type="evidence" value="ECO:0007669"/>
    <property type="project" value="TreeGrafter"/>
</dbReference>
<dbReference type="Proteomes" id="UP000557872">
    <property type="component" value="Unassembled WGS sequence"/>
</dbReference>
<dbReference type="AlphaFoldDB" id="A0A851GEM2"/>
<dbReference type="InterPro" id="IPR011040">
    <property type="entry name" value="Sialidase"/>
</dbReference>
<keyword evidence="7" id="KW-1185">Reference proteome</keyword>
<reference evidence="6 7" key="1">
    <citation type="submission" date="2020-07" db="EMBL/GenBank/DDBJ databases">
        <title>Roseicoccus Jingziensis gen. nov., sp. nov., isolated from coastal seawater.</title>
        <authorList>
            <person name="Feng X."/>
        </authorList>
    </citation>
    <scope>NUCLEOTIDE SEQUENCE [LARGE SCALE GENOMIC DNA]</scope>
    <source>
        <strain evidence="6 7">N1E253</strain>
    </source>
</reference>
<protein>
    <recommendedName>
        <fullName evidence="3">exo-alpha-sialidase</fullName>
        <ecNumber evidence="3">3.2.1.18</ecNumber>
    </recommendedName>
</protein>
<comment type="similarity">
    <text evidence="2">Belongs to the glycosyl hydrolase 33 family.</text>
</comment>